<dbReference type="RefSeq" id="WP_158052528.1">
    <property type="nucleotide sequence ID" value="NZ_WBKB01000005.1"/>
</dbReference>
<dbReference type="GO" id="GO:0006260">
    <property type="term" value="P:DNA replication"/>
    <property type="evidence" value="ECO:0007669"/>
    <property type="project" value="InterPro"/>
</dbReference>
<proteinExistence type="predicted"/>
<dbReference type="GO" id="GO:0009295">
    <property type="term" value="C:nucleoid"/>
    <property type="evidence" value="ECO:0007669"/>
    <property type="project" value="TreeGrafter"/>
</dbReference>
<dbReference type="GO" id="GO:0003697">
    <property type="term" value="F:single-stranded DNA binding"/>
    <property type="evidence" value="ECO:0007669"/>
    <property type="project" value="InterPro"/>
</dbReference>
<dbReference type="PANTHER" id="PTHR10302:SF0">
    <property type="entry name" value="SINGLE-STRANDED DNA-BINDING PROTEIN, MITOCHONDRIAL"/>
    <property type="match status" value="1"/>
</dbReference>
<dbReference type="AlphaFoldDB" id="A0A7J5BB82"/>
<dbReference type="Gene3D" id="2.40.50.140">
    <property type="entry name" value="Nucleic acid-binding proteins"/>
    <property type="match status" value="1"/>
</dbReference>
<evidence type="ECO:0000313" key="6">
    <source>
        <dbReference type="Proteomes" id="UP000433493"/>
    </source>
</evidence>
<dbReference type="OrthoDB" id="9809878at2"/>
<name>A0A7J5BB82_9MICO</name>
<evidence type="ECO:0000256" key="4">
    <source>
        <dbReference type="SAM" id="MobiDB-lite"/>
    </source>
</evidence>
<dbReference type="PANTHER" id="PTHR10302">
    <property type="entry name" value="SINGLE-STRANDED DNA-BINDING PROTEIN"/>
    <property type="match status" value="1"/>
</dbReference>
<comment type="caution">
    <text evidence="5">The sequence shown here is derived from an EMBL/GenBank/DDBJ whole genome shotgun (WGS) entry which is preliminary data.</text>
</comment>
<organism evidence="5 6">
    <name type="scientific">Gulosibacter chungangensis</name>
    <dbReference type="NCBI Taxonomy" id="979746"/>
    <lineage>
        <taxon>Bacteria</taxon>
        <taxon>Bacillati</taxon>
        <taxon>Actinomycetota</taxon>
        <taxon>Actinomycetes</taxon>
        <taxon>Micrococcales</taxon>
        <taxon>Microbacteriaceae</taxon>
        <taxon>Gulosibacter</taxon>
    </lineage>
</organism>
<sequence length="190" mass="20103">MTDFITVTGTIGTDPDHKVVGDQLSRTTFRLACSERRRTADGQGWEDSHTNWYSVTSFGRLAANAIASVAKGQRVIVSGKLRIRTYAREDGSQGTQVEIIANTIGHDLAFQISTAAKFGSGDRSNGGANGTAEDPTPSNDSLASAMGAPSSTSDAPYPGEQETRSYLPEDVEVDGVSVDEETGEVFAATH</sequence>
<dbReference type="PROSITE" id="PS50935">
    <property type="entry name" value="SSB"/>
    <property type="match status" value="1"/>
</dbReference>
<evidence type="ECO:0000256" key="1">
    <source>
        <dbReference type="ARBA" id="ARBA00023125"/>
    </source>
</evidence>
<dbReference type="InterPro" id="IPR011344">
    <property type="entry name" value="ssDNA-bd"/>
</dbReference>
<dbReference type="Proteomes" id="UP000433493">
    <property type="component" value="Unassembled WGS sequence"/>
</dbReference>
<keyword evidence="6" id="KW-1185">Reference proteome</keyword>
<reference evidence="5 6" key="1">
    <citation type="submission" date="2019-09" db="EMBL/GenBank/DDBJ databases">
        <title>Phylogeny of genus Pseudoclavibacter and closely related genus.</title>
        <authorList>
            <person name="Li Y."/>
        </authorList>
    </citation>
    <scope>NUCLEOTIDE SEQUENCE [LARGE SCALE GENOMIC DNA]</scope>
    <source>
        <strain evidence="5 6">KCTC 13959</strain>
    </source>
</reference>
<dbReference type="Pfam" id="PF00436">
    <property type="entry name" value="SSB"/>
    <property type="match status" value="1"/>
</dbReference>
<accession>A0A7J5BB82</accession>
<evidence type="ECO:0000256" key="2">
    <source>
        <dbReference type="PROSITE-ProRule" id="PRU00252"/>
    </source>
</evidence>
<gene>
    <name evidence="5" type="ORF">F8O05_09720</name>
</gene>
<protein>
    <recommendedName>
        <fullName evidence="3">Single-stranded DNA-binding protein</fullName>
    </recommendedName>
</protein>
<dbReference type="SUPFAM" id="SSF50249">
    <property type="entry name" value="Nucleic acid-binding proteins"/>
    <property type="match status" value="1"/>
</dbReference>
<dbReference type="NCBIfam" id="TIGR00621">
    <property type="entry name" value="ssb"/>
    <property type="match status" value="1"/>
</dbReference>
<keyword evidence="1 2" id="KW-0238">DNA-binding</keyword>
<evidence type="ECO:0000313" key="5">
    <source>
        <dbReference type="EMBL" id="KAB1642724.1"/>
    </source>
</evidence>
<feature type="compositionally biased region" description="Acidic residues" evidence="4">
    <location>
        <begin position="169"/>
        <end position="183"/>
    </location>
</feature>
<dbReference type="InterPro" id="IPR000424">
    <property type="entry name" value="Primosome_PriB/ssb"/>
</dbReference>
<feature type="region of interest" description="Disordered" evidence="4">
    <location>
        <begin position="119"/>
        <end position="190"/>
    </location>
</feature>
<dbReference type="CDD" id="cd04496">
    <property type="entry name" value="SSB_OBF"/>
    <property type="match status" value="1"/>
</dbReference>
<evidence type="ECO:0000256" key="3">
    <source>
        <dbReference type="RuleBase" id="RU000524"/>
    </source>
</evidence>
<dbReference type="EMBL" id="WBKB01000005">
    <property type="protein sequence ID" value="KAB1642724.1"/>
    <property type="molecule type" value="Genomic_DNA"/>
</dbReference>
<dbReference type="InterPro" id="IPR012340">
    <property type="entry name" value="NA-bd_OB-fold"/>
</dbReference>